<gene>
    <name evidence="3" type="ORF">EAS56_26485</name>
    <name evidence="2" type="ORF">XH91_27760</name>
</gene>
<evidence type="ECO:0000313" key="5">
    <source>
        <dbReference type="Proteomes" id="UP000290401"/>
    </source>
</evidence>
<dbReference type="Proteomes" id="UP000290401">
    <property type="component" value="Unassembled WGS sequence"/>
</dbReference>
<evidence type="ECO:0000313" key="3">
    <source>
        <dbReference type="EMBL" id="RXH09205.1"/>
    </source>
</evidence>
<protein>
    <submittedName>
        <fullName evidence="3">NUDIX hydrolase</fullName>
    </submittedName>
</protein>
<keyword evidence="5" id="KW-1185">Reference proteome</keyword>
<dbReference type="SUPFAM" id="SSF55811">
    <property type="entry name" value="Nudix"/>
    <property type="match status" value="1"/>
</dbReference>
<evidence type="ECO:0000259" key="1">
    <source>
        <dbReference type="Pfam" id="PF00293"/>
    </source>
</evidence>
<dbReference type="InterPro" id="IPR015797">
    <property type="entry name" value="NUDIX_hydrolase-like_dom_sf"/>
</dbReference>
<dbReference type="RefSeq" id="WP_128953529.1">
    <property type="nucleotide sequence ID" value="NZ_CP030053.1"/>
</dbReference>
<reference evidence="3 5" key="2">
    <citation type="submission" date="2018-10" db="EMBL/GenBank/DDBJ databases">
        <title>Bradyrhizobium sp. nov., effective nodules isolated from peanut in China.</title>
        <authorList>
            <person name="Li Y."/>
        </authorList>
    </citation>
    <scope>NUCLEOTIDE SEQUENCE [LARGE SCALE GENOMIC DNA]</scope>
    <source>
        <strain evidence="3 5">CCBAU 53426</strain>
    </source>
</reference>
<dbReference type="GO" id="GO:0016787">
    <property type="term" value="F:hydrolase activity"/>
    <property type="evidence" value="ECO:0007669"/>
    <property type="project" value="UniProtKB-KW"/>
</dbReference>
<dbReference type="EMBL" id="CP030053">
    <property type="protein sequence ID" value="QAU48774.1"/>
    <property type="molecule type" value="Genomic_DNA"/>
</dbReference>
<dbReference type="AlphaFoldDB" id="A0AAE6CAJ5"/>
<organism evidence="2 4">
    <name type="scientific">Bradyrhizobium guangzhouense</name>
    <dbReference type="NCBI Taxonomy" id="1325095"/>
    <lineage>
        <taxon>Bacteria</taxon>
        <taxon>Pseudomonadati</taxon>
        <taxon>Pseudomonadota</taxon>
        <taxon>Alphaproteobacteria</taxon>
        <taxon>Hyphomicrobiales</taxon>
        <taxon>Nitrobacteraceae</taxon>
        <taxon>Bradyrhizobium</taxon>
    </lineage>
</organism>
<proteinExistence type="predicted"/>
<dbReference type="Proteomes" id="UP000288972">
    <property type="component" value="Chromosome"/>
</dbReference>
<reference evidence="2 4" key="1">
    <citation type="submission" date="2018-06" db="EMBL/GenBank/DDBJ databases">
        <title>Comparative genomics of rhizobia nodulating Arachis hypogaea in China.</title>
        <authorList>
            <person name="Li Y."/>
        </authorList>
    </citation>
    <scope>NUCLEOTIDE SEQUENCE [LARGE SCALE GENOMIC DNA]</scope>
    <source>
        <strain evidence="2 4">CCBAU 51670</strain>
    </source>
</reference>
<dbReference type="KEGG" id="bgz:XH91_27760"/>
<dbReference type="Pfam" id="PF00293">
    <property type="entry name" value="NUDIX"/>
    <property type="match status" value="1"/>
</dbReference>
<keyword evidence="3" id="KW-0378">Hydrolase</keyword>
<dbReference type="EMBL" id="RDQZ01000026">
    <property type="protein sequence ID" value="RXH09205.1"/>
    <property type="molecule type" value="Genomic_DNA"/>
</dbReference>
<accession>A0AAE6CAJ5</accession>
<dbReference type="Gene3D" id="3.90.79.10">
    <property type="entry name" value="Nucleoside Triphosphate Pyrophosphohydrolase"/>
    <property type="match status" value="1"/>
</dbReference>
<dbReference type="InterPro" id="IPR000086">
    <property type="entry name" value="NUDIX_hydrolase_dom"/>
</dbReference>
<name>A0AAE6CAJ5_9BRAD</name>
<evidence type="ECO:0000313" key="2">
    <source>
        <dbReference type="EMBL" id="QAU48774.1"/>
    </source>
</evidence>
<feature type="domain" description="Nudix hydrolase" evidence="1">
    <location>
        <begin position="1"/>
        <end position="48"/>
    </location>
</feature>
<sequence>MVDPGEDPQMTAARELLEETGYPTVSIERIGLSATCSSRISNATHSFFVRTGDRKPGFVEEPGIEVVPVSQSELRRMVLSGEFGEQTHLGVLAQASARGLLCFED</sequence>
<evidence type="ECO:0000313" key="4">
    <source>
        <dbReference type="Proteomes" id="UP000288972"/>
    </source>
</evidence>